<dbReference type="RefSeq" id="WP_107148946.1">
    <property type="nucleotide sequence ID" value="NZ_PYUC01000001.1"/>
</dbReference>
<reference evidence="1 2" key="1">
    <citation type="submission" date="2018-03" db="EMBL/GenBank/DDBJ databases">
        <title>Whole genome analyses suggest that Burkholderia sensu lato contains two further novel genera in the rhizoxinica-symbiotica group Mycetohabitans gen. nov., and Trinickia gen. nov.: implications for the evolution of diazotrophy and nodulation in the Burkholderiaceae.</title>
        <authorList>
            <person name="Estrada De Los Santos P."/>
            <person name="Palmer M."/>
            <person name="Chavez-Ramirez B."/>
            <person name="Steenkamp E.T."/>
            <person name="Hirsch A.M."/>
            <person name="Manyaka P."/>
            <person name="Maluk M."/>
            <person name="Lafos M."/>
            <person name="Crook M."/>
            <person name="Gross E."/>
            <person name="Simon M.F."/>
            <person name="Bueno Dos Reis Junior F."/>
            <person name="Poole P.S."/>
            <person name="Venter S.N."/>
            <person name="James E.K."/>
        </authorList>
    </citation>
    <scope>NUCLEOTIDE SEQUENCE [LARGE SCALE GENOMIC DNA]</scope>
    <source>
        <strain evidence="1 2">JPY-366</strain>
    </source>
</reference>
<comment type="caution">
    <text evidence="1">The sequence shown here is derived from an EMBL/GenBank/DDBJ whole genome shotgun (WGS) entry which is preliminary data.</text>
</comment>
<gene>
    <name evidence="1" type="ORF">C9I57_01930</name>
</gene>
<dbReference type="EMBL" id="PYUC01000001">
    <property type="protein sequence ID" value="PTB22562.1"/>
    <property type="molecule type" value="Genomic_DNA"/>
</dbReference>
<dbReference type="Proteomes" id="UP000240638">
    <property type="component" value="Unassembled WGS sequence"/>
</dbReference>
<protein>
    <submittedName>
        <fullName evidence="1">Uncharacterized protein</fullName>
    </submittedName>
</protein>
<proteinExistence type="predicted"/>
<accession>A0A2T3Y1D8</accession>
<name>A0A2T3Y1D8_9BURK</name>
<evidence type="ECO:0000313" key="1">
    <source>
        <dbReference type="EMBL" id="PTB22562.1"/>
    </source>
</evidence>
<sequence>MVTDEKPLLVGADEYRRLVDADAYDAQASIEWAARQVEQLRRRIADGQPVVILGAGAPLSIPSVKALDEWISEALPNTWRVMQDDTGKSVSTPYGSTT</sequence>
<evidence type="ECO:0000313" key="2">
    <source>
        <dbReference type="Proteomes" id="UP000240638"/>
    </source>
</evidence>
<organism evidence="1 2">
    <name type="scientific">Trinickia symbiotica</name>
    <dbReference type="NCBI Taxonomy" id="863227"/>
    <lineage>
        <taxon>Bacteria</taxon>
        <taxon>Pseudomonadati</taxon>
        <taxon>Pseudomonadota</taxon>
        <taxon>Betaproteobacteria</taxon>
        <taxon>Burkholderiales</taxon>
        <taxon>Burkholderiaceae</taxon>
        <taxon>Trinickia</taxon>
    </lineage>
</organism>
<dbReference type="AlphaFoldDB" id="A0A2T3Y1D8"/>